<dbReference type="InterPro" id="IPR029044">
    <property type="entry name" value="Nucleotide-diphossugar_trans"/>
</dbReference>
<protein>
    <submittedName>
        <fullName evidence="7">Glycosyltransferase</fullName>
        <ecNumber evidence="7">2.4.-.-</ecNumber>
    </submittedName>
</protein>
<keyword evidence="3 7" id="KW-0328">Glycosyltransferase</keyword>
<evidence type="ECO:0000256" key="1">
    <source>
        <dbReference type="ARBA" id="ARBA00004236"/>
    </source>
</evidence>
<evidence type="ECO:0000256" key="2">
    <source>
        <dbReference type="ARBA" id="ARBA00022475"/>
    </source>
</evidence>
<reference evidence="7" key="1">
    <citation type="submission" date="2022-12" db="EMBL/GenBank/DDBJ databases">
        <title>Paracoccus onchidii sp. nov., isolated from a marine invertebrate from the South China Sea.</title>
        <authorList>
            <person name="Xu S."/>
            <person name="Liu Z."/>
            <person name="Xu Y."/>
        </authorList>
    </citation>
    <scope>NUCLEOTIDE SEQUENCE</scope>
    <source>
        <strain evidence="7">Z330</strain>
    </source>
</reference>
<evidence type="ECO:0000313" key="7">
    <source>
        <dbReference type="EMBL" id="MDB6176899.1"/>
    </source>
</evidence>
<dbReference type="RefSeq" id="WP_271888029.1">
    <property type="nucleotide sequence ID" value="NZ_JAQBIE010000005.1"/>
</dbReference>
<comment type="subcellular location">
    <subcellularLocation>
        <location evidence="1">Cell membrane</location>
    </subcellularLocation>
</comment>
<dbReference type="InterPro" id="IPR001173">
    <property type="entry name" value="Glyco_trans_2-like"/>
</dbReference>
<feature type="domain" description="Glycosyltransferase 2-like" evidence="6">
    <location>
        <begin position="8"/>
        <end position="117"/>
    </location>
</feature>
<evidence type="ECO:0000256" key="5">
    <source>
        <dbReference type="ARBA" id="ARBA00023136"/>
    </source>
</evidence>
<dbReference type="GO" id="GO:0016757">
    <property type="term" value="F:glycosyltransferase activity"/>
    <property type="evidence" value="ECO:0007669"/>
    <property type="project" value="UniProtKB-KW"/>
</dbReference>
<evidence type="ECO:0000259" key="6">
    <source>
        <dbReference type="Pfam" id="PF00535"/>
    </source>
</evidence>
<name>A0ABT4ZC83_9RHOB</name>
<keyword evidence="5" id="KW-0472">Membrane</keyword>
<proteinExistence type="predicted"/>
<evidence type="ECO:0000313" key="8">
    <source>
        <dbReference type="Proteomes" id="UP001165641"/>
    </source>
</evidence>
<dbReference type="Proteomes" id="UP001165641">
    <property type="component" value="Unassembled WGS sequence"/>
</dbReference>
<evidence type="ECO:0000256" key="4">
    <source>
        <dbReference type="ARBA" id="ARBA00022679"/>
    </source>
</evidence>
<sequence length="281" mass="30325">MTDDLALSVILPASNEEAWLGDCLAALFASDPVPGGAEAIVVANGCHDRTADVARQAEGLARDAGWSLTVCERAEGGKIGALNAGDAMARGAVRAYLDADVVVSPALMAHLCGVLRRADGPAYGSGTAVIPRPRTWVTRAYARFWQTLPFACSEAPGYGLFAVNPAGRARWGEFPDIISDDTFVRLQFSPSERLGVSPTYRWPMIEGWSDLVRVRRRQDAGVAEINRRWPQIMANEGKRPMGATGLLRRAVADPLGFLVYASVSAAVRIDRQKSGEWTRGR</sequence>
<keyword evidence="8" id="KW-1185">Reference proteome</keyword>
<gene>
    <name evidence="7" type="ORF">PAF17_05185</name>
</gene>
<dbReference type="Gene3D" id="3.90.550.10">
    <property type="entry name" value="Spore Coat Polysaccharide Biosynthesis Protein SpsA, Chain A"/>
    <property type="match status" value="1"/>
</dbReference>
<organism evidence="7 8">
    <name type="scientific">Paracoccus onchidii</name>
    <dbReference type="NCBI Taxonomy" id="3017813"/>
    <lineage>
        <taxon>Bacteria</taxon>
        <taxon>Pseudomonadati</taxon>
        <taxon>Pseudomonadota</taxon>
        <taxon>Alphaproteobacteria</taxon>
        <taxon>Rhodobacterales</taxon>
        <taxon>Paracoccaceae</taxon>
        <taxon>Paracoccus</taxon>
    </lineage>
</organism>
<dbReference type="PANTHER" id="PTHR43646:SF2">
    <property type="entry name" value="GLYCOSYLTRANSFERASE 2-LIKE DOMAIN-CONTAINING PROTEIN"/>
    <property type="match status" value="1"/>
</dbReference>
<dbReference type="Pfam" id="PF00535">
    <property type="entry name" value="Glycos_transf_2"/>
    <property type="match status" value="1"/>
</dbReference>
<keyword evidence="4 7" id="KW-0808">Transferase</keyword>
<dbReference type="EMBL" id="JAQBIE010000005">
    <property type="protein sequence ID" value="MDB6176899.1"/>
    <property type="molecule type" value="Genomic_DNA"/>
</dbReference>
<accession>A0ABT4ZC83</accession>
<comment type="caution">
    <text evidence="7">The sequence shown here is derived from an EMBL/GenBank/DDBJ whole genome shotgun (WGS) entry which is preliminary data.</text>
</comment>
<dbReference type="EC" id="2.4.-.-" evidence="7"/>
<dbReference type="SUPFAM" id="SSF53448">
    <property type="entry name" value="Nucleotide-diphospho-sugar transferases"/>
    <property type="match status" value="1"/>
</dbReference>
<dbReference type="PANTHER" id="PTHR43646">
    <property type="entry name" value="GLYCOSYLTRANSFERASE"/>
    <property type="match status" value="1"/>
</dbReference>
<keyword evidence="2" id="KW-1003">Cell membrane</keyword>
<evidence type="ECO:0000256" key="3">
    <source>
        <dbReference type="ARBA" id="ARBA00022676"/>
    </source>
</evidence>